<organism evidence="2 3">
    <name type="scientific">Microlunatus soli</name>
    <dbReference type="NCBI Taxonomy" id="630515"/>
    <lineage>
        <taxon>Bacteria</taxon>
        <taxon>Bacillati</taxon>
        <taxon>Actinomycetota</taxon>
        <taxon>Actinomycetes</taxon>
        <taxon>Propionibacteriales</taxon>
        <taxon>Propionibacteriaceae</taxon>
        <taxon>Microlunatus</taxon>
    </lineage>
</organism>
<evidence type="ECO:0000313" key="3">
    <source>
        <dbReference type="Proteomes" id="UP000199103"/>
    </source>
</evidence>
<feature type="signal peptide" evidence="1">
    <location>
        <begin position="1"/>
        <end position="25"/>
    </location>
</feature>
<dbReference type="AlphaFoldDB" id="A0A1H1S983"/>
<dbReference type="Proteomes" id="UP000199103">
    <property type="component" value="Chromosome I"/>
</dbReference>
<reference evidence="2 3" key="1">
    <citation type="submission" date="2016-10" db="EMBL/GenBank/DDBJ databases">
        <authorList>
            <person name="de Groot N.N."/>
        </authorList>
    </citation>
    <scope>NUCLEOTIDE SEQUENCE [LARGE SCALE GENOMIC DNA]</scope>
    <source>
        <strain evidence="2 3">DSM 21800</strain>
    </source>
</reference>
<keyword evidence="3" id="KW-1185">Reference proteome</keyword>
<accession>A0A1H1S983</accession>
<sequence length="235" mass="25596">MSKIRTAALGVVSALAIGTCAVVNADQAAAASCHISVSGLPTKVSIDGNTRVYSFRGSKSGCSSLDSEYSYVTASIVGPNSSTRVQDSYVMAGFDSNEKYYLFSDEWRAGSYKVVDGGSTVVNDDYDDLSYTWNVKSMAAKYDANISLSASRSGSKVKISGAVKRYSPAAWDYVNQNRYVYIQRYSGGTWKNLKVVKSPSGRYSYTYSTKSSYKYRAKLAEKSDTWASTSRTVTK</sequence>
<proteinExistence type="predicted"/>
<gene>
    <name evidence="2" type="ORF">SAMN04489812_1924</name>
</gene>
<dbReference type="RefSeq" id="WP_091523556.1">
    <property type="nucleotide sequence ID" value="NZ_LT629772.1"/>
</dbReference>
<protein>
    <submittedName>
        <fullName evidence="2">Uncharacterized protein</fullName>
    </submittedName>
</protein>
<name>A0A1H1S983_9ACTN</name>
<evidence type="ECO:0000313" key="2">
    <source>
        <dbReference type="EMBL" id="SDS44443.1"/>
    </source>
</evidence>
<dbReference type="EMBL" id="LT629772">
    <property type="protein sequence ID" value="SDS44443.1"/>
    <property type="molecule type" value="Genomic_DNA"/>
</dbReference>
<feature type="chain" id="PRO_5038458078" evidence="1">
    <location>
        <begin position="26"/>
        <end position="235"/>
    </location>
</feature>
<keyword evidence="1" id="KW-0732">Signal</keyword>
<evidence type="ECO:0000256" key="1">
    <source>
        <dbReference type="SAM" id="SignalP"/>
    </source>
</evidence>